<dbReference type="EMBL" id="FNVA01000001">
    <property type="protein sequence ID" value="SEF65463.1"/>
    <property type="molecule type" value="Genomic_DNA"/>
</dbReference>
<dbReference type="PANTHER" id="PTHR43433:SF5">
    <property type="entry name" value="AB HYDROLASE-1 DOMAIN-CONTAINING PROTEIN"/>
    <property type="match status" value="1"/>
</dbReference>
<dbReference type="Pfam" id="PF00561">
    <property type="entry name" value="Abhydrolase_1"/>
    <property type="match status" value="1"/>
</dbReference>
<sequence>MPFFEHNDLRTHYEFTQNPGRPVLVFSNSLGATLTMWDAQVAELAAHYSILRYDARGHGASSVPEGPYNVEQLSQDLLALLDHLGLERVHLCGLSMGGAVAQWIGANAGDRLAKLVLASTAAKFGTAAGWNERIATVLEDGMVSIAGATMERWFTEGFRWRERELVAKVRQEFESCDPLGYTAACAVVRDADSRGSLERITAPTLIIFGPQDSTTTGIDAGFLAEHIADSKVTEVDGAHLLNIEHPEAFNRALREFLGG</sequence>
<dbReference type="GO" id="GO:0042952">
    <property type="term" value="P:beta-ketoadipate pathway"/>
    <property type="evidence" value="ECO:0007669"/>
    <property type="project" value="InterPro"/>
</dbReference>
<reference evidence="2 3" key="1">
    <citation type="submission" date="2016-10" db="EMBL/GenBank/DDBJ databases">
        <authorList>
            <person name="de Groot N.N."/>
        </authorList>
    </citation>
    <scope>NUCLEOTIDE SEQUENCE [LARGE SCALE GENOMIC DNA]</scope>
    <source>
        <strain evidence="2 3">DSM 22489</strain>
    </source>
</reference>
<dbReference type="RefSeq" id="WP_103931607.1">
    <property type="nucleotide sequence ID" value="NZ_FNVA01000001.1"/>
</dbReference>
<evidence type="ECO:0000313" key="2">
    <source>
        <dbReference type="EMBL" id="SEF65463.1"/>
    </source>
</evidence>
<dbReference type="PANTHER" id="PTHR43433">
    <property type="entry name" value="HYDROLASE, ALPHA/BETA FOLD FAMILY PROTEIN"/>
    <property type="match status" value="1"/>
</dbReference>
<feature type="domain" description="AB hydrolase-1" evidence="1">
    <location>
        <begin position="22"/>
        <end position="246"/>
    </location>
</feature>
<name>A0A1H5TRP5_9BACT</name>
<dbReference type="GO" id="GO:0004806">
    <property type="term" value="F:triacylglycerol lipase activity"/>
    <property type="evidence" value="ECO:0007669"/>
    <property type="project" value="TreeGrafter"/>
</dbReference>
<gene>
    <name evidence="2" type="ORF">SAMN05421819_0713</name>
</gene>
<dbReference type="Gene3D" id="3.40.50.1820">
    <property type="entry name" value="alpha/beta hydrolase"/>
    <property type="match status" value="1"/>
</dbReference>
<accession>A0A1H5TRP5</accession>
<keyword evidence="3" id="KW-1185">Reference proteome</keyword>
<dbReference type="GO" id="GO:0046503">
    <property type="term" value="P:glycerolipid catabolic process"/>
    <property type="evidence" value="ECO:0007669"/>
    <property type="project" value="TreeGrafter"/>
</dbReference>
<dbReference type="InterPro" id="IPR029058">
    <property type="entry name" value="AB_hydrolase_fold"/>
</dbReference>
<dbReference type="GO" id="GO:0047570">
    <property type="term" value="F:3-oxoadipate enol-lactonase activity"/>
    <property type="evidence" value="ECO:0007669"/>
    <property type="project" value="InterPro"/>
</dbReference>
<dbReference type="OrthoDB" id="252464at2"/>
<dbReference type="NCBIfam" id="TIGR02427">
    <property type="entry name" value="protocat_pcaD"/>
    <property type="match status" value="1"/>
</dbReference>
<dbReference type="InterPro" id="IPR000073">
    <property type="entry name" value="AB_hydrolase_1"/>
</dbReference>
<proteinExistence type="predicted"/>
<dbReference type="AlphaFoldDB" id="A0A1H5TRP5"/>
<evidence type="ECO:0000313" key="3">
    <source>
        <dbReference type="Proteomes" id="UP000236728"/>
    </source>
</evidence>
<dbReference type="PRINTS" id="PR00111">
    <property type="entry name" value="ABHYDROLASE"/>
</dbReference>
<organism evidence="2 3">
    <name type="scientific">Bryocella elongata</name>
    <dbReference type="NCBI Taxonomy" id="863522"/>
    <lineage>
        <taxon>Bacteria</taxon>
        <taxon>Pseudomonadati</taxon>
        <taxon>Acidobacteriota</taxon>
        <taxon>Terriglobia</taxon>
        <taxon>Terriglobales</taxon>
        <taxon>Acidobacteriaceae</taxon>
        <taxon>Bryocella</taxon>
    </lineage>
</organism>
<dbReference type="InterPro" id="IPR050471">
    <property type="entry name" value="AB_hydrolase"/>
</dbReference>
<evidence type="ECO:0000259" key="1">
    <source>
        <dbReference type="Pfam" id="PF00561"/>
    </source>
</evidence>
<dbReference type="Proteomes" id="UP000236728">
    <property type="component" value="Unassembled WGS sequence"/>
</dbReference>
<dbReference type="InterPro" id="IPR026968">
    <property type="entry name" value="PcaD/CatD"/>
</dbReference>
<dbReference type="SUPFAM" id="SSF53474">
    <property type="entry name" value="alpha/beta-Hydrolases"/>
    <property type="match status" value="1"/>
</dbReference>
<protein>
    <submittedName>
        <fullName evidence="2">3-oxoadipate enol-lactonase</fullName>
    </submittedName>
</protein>